<gene>
    <name evidence="7" type="ORF">HMPREF0400_01536</name>
</gene>
<reference evidence="7 8" key="1">
    <citation type="submission" date="2010-03" db="EMBL/GenBank/DDBJ databases">
        <title>The Genome Sequence of Fusobacterium sp. 1_1_41FAA.</title>
        <authorList>
            <consortium name="The Broad Institute Genome Sequencing Platform"/>
            <person name="Ward D."/>
            <person name="Earl A."/>
            <person name="Feldgarden M."/>
            <person name="Gevers D."/>
            <person name="Young S.K."/>
            <person name="Zeng Q."/>
            <person name="Koehrsen M."/>
            <person name="Alvarado L."/>
            <person name="Berlin A."/>
            <person name="Borenstein D."/>
            <person name="Chapman S."/>
            <person name="Chen Z."/>
            <person name="Engels R."/>
            <person name="Freedman E."/>
            <person name="Gellesch M."/>
            <person name="Goldberg J."/>
            <person name="Griggs A."/>
            <person name="Gujja S."/>
            <person name="Heilman E."/>
            <person name="Heiman D."/>
            <person name="Hepburn T."/>
            <person name="Howarth C."/>
            <person name="Jen D."/>
            <person name="Larson L."/>
            <person name="Mehta T."/>
            <person name="Park D."/>
            <person name="Pearson M."/>
            <person name="Richards J."/>
            <person name="Roberts A."/>
            <person name="Saif S."/>
            <person name="Shea T."/>
            <person name="Shenoy N."/>
            <person name="Sisk P."/>
            <person name="Stolte C."/>
            <person name="Sykes S."/>
            <person name="Walk T."/>
            <person name="White J."/>
            <person name="Yandava C."/>
            <person name="Strauss J.C."/>
            <person name="Ambrose C.E."/>
            <person name="Allen-Vercoe E."/>
            <person name="Haas B."/>
            <person name="Henn M.R."/>
            <person name="Nusbaum C."/>
            <person name="Birren B."/>
        </authorList>
    </citation>
    <scope>NUCLEOTIDE SEQUENCE [LARGE SCALE GENOMIC DNA]</scope>
    <source>
        <strain evidence="7 8">1_1_41FAA</strain>
    </source>
</reference>
<dbReference type="CDD" id="cd21109">
    <property type="entry name" value="SPASM"/>
    <property type="match status" value="1"/>
</dbReference>
<keyword evidence="2" id="KW-0949">S-adenosyl-L-methionine</keyword>
<dbReference type="RefSeq" id="WP_008821455.1">
    <property type="nucleotide sequence ID" value="NZ_GG770383.1"/>
</dbReference>
<dbReference type="NCBIfam" id="TIGR04085">
    <property type="entry name" value="rSAM_more_4Fe4S"/>
    <property type="match status" value="1"/>
</dbReference>
<dbReference type="SUPFAM" id="SSF102114">
    <property type="entry name" value="Radical SAM enzymes"/>
    <property type="match status" value="1"/>
</dbReference>
<dbReference type="InterPro" id="IPR023885">
    <property type="entry name" value="4Fe4S-binding_SPASM_dom"/>
</dbReference>
<dbReference type="SFLD" id="SFLDG01067">
    <property type="entry name" value="SPASM/twitch_domain_containing"/>
    <property type="match status" value="1"/>
</dbReference>
<evidence type="ECO:0000313" key="8">
    <source>
        <dbReference type="Proteomes" id="UP000003964"/>
    </source>
</evidence>
<evidence type="ECO:0000313" key="7">
    <source>
        <dbReference type="EMBL" id="EFG28197.2"/>
    </source>
</evidence>
<protein>
    <submittedName>
        <fullName evidence="7">Radical SAM domain-containing protein</fullName>
    </submittedName>
</protein>
<evidence type="ECO:0000256" key="3">
    <source>
        <dbReference type="ARBA" id="ARBA00022723"/>
    </source>
</evidence>
<keyword evidence="5" id="KW-0411">Iron-sulfur</keyword>
<sequence>MKNIKSIALTIKPTNSCNFQCKHCFNGEHLEEKIFLPIETVFKTLELISKKYNDIKITFHGGEPTLAGIDFYKKIFSYEKILKKKYNVDFWHIFQTNGYLLSSKFIDLLISEDVLISISFDGPHNNDLRSNTDIILKKIQEIKEKNGNLRIFCVETAKSINFLLETYNWFKENKLNYKILPIQPRGFAENEKDFILNPQIYVDALLKVYNFWLKDKENTMNMYTFQEFLKLKKESNFKEKWFDRKLSLNPDGNFYPFGRPYDINFNLGNPYDLDNIDECFSNKNYIKLKDILNKKINEKCTNCQVFSTCNGTCLCSSFVYGNDEDMLEYSCELARLTFKNVIKINEKVEKEISDKQYQSYSERVLKEFKK</sequence>
<organism evidence="7 8">
    <name type="scientific">Fusobacterium periodonticum 1_1_41FAA</name>
    <dbReference type="NCBI Taxonomy" id="469621"/>
    <lineage>
        <taxon>Bacteria</taxon>
        <taxon>Fusobacteriati</taxon>
        <taxon>Fusobacteriota</taxon>
        <taxon>Fusobacteriia</taxon>
        <taxon>Fusobacteriales</taxon>
        <taxon>Fusobacteriaceae</taxon>
        <taxon>Fusobacterium</taxon>
    </lineage>
</organism>
<dbReference type="GO" id="GO:0051536">
    <property type="term" value="F:iron-sulfur cluster binding"/>
    <property type="evidence" value="ECO:0007669"/>
    <property type="project" value="UniProtKB-KW"/>
</dbReference>
<evidence type="ECO:0000256" key="1">
    <source>
        <dbReference type="ARBA" id="ARBA00001966"/>
    </source>
</evidence>
<dbReference type="GO" id="GO:0046872">
    <property type="term" value="F:metal ion binding"/>
    <property type="evidence" value="ECO:0007669"/>
    <property type="project" value="UniProtKB-KW"/>
</dbReference>
<accession>D6LIH1</accession>
<dbReference type="PANTHER" id="PTHR43273">
    <property type="entry name" value="ANAEROBIC SULFATASE-MATURATING ENZYME HOMOLOG ASLB-RELATED"/>
    <property type="match status" value="1"/>
</dbReference>
<dbReference type="PROSITE" id="PS51918">
    <property type="entry name" value="RADICAL_SAM"/>
    <property type="match status" value="1"/>
</dbReference>
<dbReference type="EMBL" id="GG770383">
    <property type="protein sequence ID" value="EFG28197.2"/>
    <property type="molecule type" value="Genomic_DNA"/>
</dbReference>
<proteinExistence type="predicted"/>
<dbReference type="PANTHER" id="PTHR43273:SF8">
    <property type="entry name" value="RADICAL SAM DOMAIN PROTEIN"/>
    <property type="match status" value="1"/>
</dbReference>
<dbReference type="GO" id="GO:0016491">
    <property type="term" value="F:oxidoreductase activity"/>
    <property type="evidence" value="ECO:0007669"/>
    <property type="project" value="InterPro"/>
</dbReference>
<dbReference type="Gene3D" id="3.20.20.70">
    <property type="entry name" value="Aldolase class I"/>
    <property type="match status" value="1"/>
</dbReference>
<keyword evidence="3" id="KW-0479">Metal-binding</keyword>
<dbReference type="SFLD" id="SFLDG01386">
    <property type="entry name" value="main_SPASM_domain-containing"/>
    <property type="match status" value="1"/>
</dbReference>
<dbReference type="Proteomes" id="UP000003964">
    <property type="component" value="Unassembled WGS sequence"/>
</dbReference>
<dbReference type="InterPro" id="IPR007197">
    <property type="entry name" value="rSAM"/>
</dbReference>
<dbReference type="SFLD" id="SFLDG01072">
    <property type="entry name" value="dehydrogenase_like"/>
    <property type="match status" value="1"/>
</dbReference>
<evidence type="ECO:0000256" key="5">
    <source>
        <dbReference type="ARBA" id="ARBA00023014"/>
    </source>
</evidence>
<dbReference type="InterPro" id="IPR058240">
    <property type="entry name" value="rSAM_sf"/>
</dbReference>
<dbReference type="CDD" id="cd01335">
    <property type="entry name" value="Radical_SAM"/>
    <property type="match status" value="1"/>
</dbReference>
<dbReference type="SFLD" id="SFLDS00029">
    <property type="entry name" value="Radical_SAM"/>
    <property type="match status" value="1"/>
</dbReference>
<dbReference type="Pfam" id="PF04055">
    <property type="entry name" value="Radical_SAM"/>
    <property type="match status" value="1"/>
</dbReference>
<evidence type="ECO:0000259" key="6">
    <source>
        <dbReference type="PROSITE" id="PS51918"/>
    </source>
</evidence>
<evidence type="ECO:0000256" key="4">
    <source>
        <dbReference type="ARBA" id="ARBA00023004"/>
    </source>
</evidence>
<keyword evidence="4" id="KW-0408">Iron</keyword>
<evidence type="ECO:0000256" key="2">
    <source>
        <dbReference type="ARBA" id="ARBA00022691"/>
    </source>
</evidence>
<comment type="cofactor">
    <cofactor evidence="1">
        <name>[4Fe-4S] cluster</name>
        <dbReference type="ChEBI" id="CHEBI:49883"/>
    </cofactor>
</comment>
<dbReference type="InterPro" id="IPR013785">
    <property type="entry name" value="Aldolase_TIM"/>
</dbReference>
<feature type="domain" description="Radical SAM core" evidence="6">
    <location>
        <begin position="3"/>
        <end position="205"/>
    </location>
</feature>
<dbReference type="AlphaFoldDB" id="D6LIH1"/>
<name>D6LIH1_9FUSO</name>
<dbReference type="InterPro" id="IPR023867">
    <property type="entry name" value="Sulphatase_maturase_rSAM"/>
</dbReference>